<gene>
    <name evidence="2" type="ORF">KF282_2513</name>
</gene>
<feature type="region of interest" description="Disordered" evidence="1">
    <location>
        <begin position="235"/>
        <end position="267"/>
    </location>
</feature>
<dbReference type="EMBL" id="LKLN01000088">
    <property type="protein sequence ID" value="KSU01809.1"/>
    <property type="molecule type" value="Genomic_DNA"/>
</dbReference>
<dbReference type="InterPro" id="IPR038620">
    <property type="entry name" value="YdcP-like_sf"/>
</dbReference>
<evidence type="ECO:0000313" key="3">
    <source>
        <dbReference type="Proteomes" id="UP000053058"/>
    </source>
</evidence>
<feature type="compositionally biased region" description="Low complexity" evidence="1">
    <location>
        <begin position="257"/>
        <end position="267"/>
    </location>
</feature>
<name>A0A0V8CLS5_LACLL</name>
<protein>
    <submittedName>
        <fullName evidence="2">Uncharacterized protein</fullName>
    </submittedName>
</protein>
<accession>A0A0V8CLS5</accession>
<dbReference type="PATRIC" id="fig|1360.105.peg.1602"/>
<proteinExistence type="predicted"/>
<comment type="caution">
    <text evidence="2">The sequence shown here is derived from an EMBL/GenBank/DDBJ whole genome shotgun (WGS) entry which is preliminary data.</text>
</comment>
<evidence type="ECO:0000313" key="2">
    <source>
        <dbReference type="EMBL" id="KSU01809.1"/>
    </source>
</evidence>
<dbReference type="Gene3D" id="2.40.50.390">
    <property type="entry name" value="Conjugative transposon protein, DUF961"/>
    <property type="match status" value="1"/>
</dbReference>
<organism evidence="2 3">
    <name type="scientific">Lactococcus lactis subsp. lactis</name>
    <name type="common">Streptococcus lactis</name>
    <dbReference type="NCBI Taxonomy" id="1360"/>
    <lineage>
        <taxon>Bacteria</taxon>
        <taxon>Bacillati</taxon>
        <taxon>Bacillota</taxon>
        <taxon>Bacilli</taxon>
        <taxon>Lactobacillales</taxon>
        <taxon>Streptococcaceae</taxon>
        <taxon>Lactococcus</taxon>
    </lineage>
</organism>
<dbReference type="Proteomes" id="UP000053058">
    <property type="component" value="Unassembled WGS sequence"/>
</dbReference>
<reference evidence="3" key="1">
    <citation type="submission" date="2015-10" db="EMBL/GenBank/DDBJ databases">
        <title>Draft Genome Sequences of 11 Lactococcus lactis subspecies cremoris strains.</title>
        <authorList>
            <person name="Wels M."/>
            <person name="Backus L."/>
            <person name="Boekhorst J."/>
            <person name="Dijkstra A."/>
            <person name="Beerthuizen M."/>
            <person name="Kelly W."/>
            <person name="Siezen R."/>
            <person name="Bachmann H."/>
            <person name="Van Hijum S."/>
        </authorList>
    </citation>
    <scope>NUCLEOTIDE SEQUENCE [LARGE SCALE GENOMIC DNA]</scope>
    <source>
        <strain evidence="3">KF282</strain>
    </source>
</reference>
<dbReference type="RefSeq" id="WP_058220217.1">
    <property type="nucleotide sequence ID" value="NZ_LKLN01000088.1"/>
</dbReference>
<dbReference type="AlphaFoldDB" id="A0A0V8CLS5"/>
<evidence type="ECO:0000256" key="1">
    <source>
        <dbReference type="SAM" id="MobiDB-lite"/>
    </source>
</evidence>
<sequence>MSNSLQRFNLKENFFGKAVLVANTSRAQVGARGSGTKVKYPVTTQNVGLAEIYVTEARRAEEVEIGEEVNFGQILIQPSIRSIDENNQSTFLTFTPLASSAKKGNTVDPVSFSKERSEDFTSSFRTGNGDISSMIDIEKTFGDFVLISVEPKVFRDAEGQPTGEIEKYVIQARSTMNNEMYSIDILNLDTSVRELPLFAHFQLTGTVSAMLYRDQSQVENIRVSLSLKADDVKAVTQSVTPKSETAKTDASKPAETGNNNQKGNQNK</sequence>